<evidence type="ECO:0000313" key="9">
    <source>
        <dbReference type="Proteomes" id="UP001596037"/>
    </source>
</evidence>
<sequence length="220" mass="23087">MHMHRCGVPAHKAGGVWVLIAGLGLAAIVGADRAWAQSTAAPVAGPAAPSEAMQRQANSPYRFILQNASAPPRARPAVEAKKAPKPEPVALSRPAPEPEPVAPAPAVEPPPAPPPAPEPAPVAAIIPPAPEPIPALRHMDVVAVRTDDPRLPAALLRERPSGLVRVSFEIHPDGSTGNVKVVSSTNHALNRVSVDAVSNWKFMPVDEVLSIETELAYKFD</sequence>
<keyword evidence="5" id="KW-0735">Signal-anchor</keyword>
<evidence type="ECO:0000313" key="8">
    <source>
        <dbReference type="EMBL" id="MFC5499256.1"/>
    </source>
</evidence>
<feature type="domain" description="TonB C-terminal" evidence="7">
    <location>
        <begin position="136"/>
        <end position="220"/>
    </location>
</feature>
<dbReference type="PRINTS" id="PR01374">
    <property type="entry name" value="TONBPROTEIN"/>
</dbReference>
<keyword evidence="2" id="KW-0812">Transmembrane</keyword>
<dbReference type="InterPro" id="IPR037682">
    <property type="entry name" value="TonB_C"/>
</dbReference>
<comment type="similarity">
    <text evidence="5">Belongs to the TonB family.</text>
</comment>
<gene>
    <name evidence="8" type="ORF">ACFPOE_17045</name>
</gene>
<dbReference type="SUPFAM" id="SSF74653">
    <property type="entry name" value="TolA/TonB C-terminal domain"/>
    <property type="match status" value="1"/>
</dbReference>
<dbReference type="NCBIfam" id="TIGR01352">
    <property type="entry name" value="tonB_Cterm"/>
    <property type="match status" value="1"/>
</dbReference>
<feature type="region of interest" description="Disordered" evidence="6">
    <location>
        <begin position="70"/>
        <end position="124"/>
    </location>
</feature>
<accession>A0ABW0NGZ6</accession>
<evidence type="ECO:0000256" key="5">
    <source>
        <dbReference type="RuleBase" id="RU362123"/>
    </source>
</evidence>
<keyword evidence="5" id="KW-1003">Cell membrane</keyword>
<comment type="function">
    <text evidence="5">Interacts with outer membrane receptor proteins that carry out high-affinity binding and energy dependent uptake into the periplasmic space of specific substrates. It could act to transduce energy from the cytoplasmic membrane to specific energy-requiring processes in the outer membrane, resulting in the release into the periplasm of ligands bound by these outer membrane proteins.</text>
</comment>
<keyword evidence="5" id="KW-0997">Cell inner membrane</keyword>
<keyword evidence="5" id="KW-0653">Protein transport</keyword>
<dbReference type="PROSITE" id="PS52015">
    <property type="entry name" value="TONB_CTD"/>
    <property type="match status" value="1"/>
</dbReference>
<evidence type="ECO:0000256" key="1">
    <source>
        <dbReference type="ARBA" id="ARBA00004167"/>
    </source>
</evidence>
<keyword evidence="9" id="KW-1185">Reference proteome</keyword>
<evidence type="ECO:0000256" key="6">
    <source>
        <dbReference type="SAM" id="MobiDB-lite"/>
    </source>
</evidence>
<dbReference type="Pfam" id="PF03544">
    <property type="entry name" value="TonB_C"/>
    <property type="match status" value="1"/>
</dbReference>
<evidence type="ECO:0000256" key="4">
    <source>
        <dbReference type="ARBA" id="ARBA00023136"/>
    </source>
</evidence>
<keyword evidence="4" id="KW-0472">Membrane</keyword>
<evidence type="ECO:0000256" key="2">
    <source>
        <dbReference type="ARBA" id="ARBA00022692"/>
    </source>
</evidence>
<dbReference type="InterPro" id="IPR006260">
    <property type="entry name" value="TonB/TolA_C"/>
</dbReference>
<dbReference type="Proteomes" id="UP001596037">
    <property type="component" value="Unassembled WGS sequence"/>
</dbReference>
<organism evidence="8 9">
    <name type="scientific">Caenimonas terrae</name>
    <dbReference type="NCBI Taxonomy" id="696074"/>
    <lineage>
        <taxon>Bacteria</taxon>
        <taxon>Pseudomonadati</taxon>
        <taxon>Pseudomonadota</taxon>
        <taxon>Betaproteobacteria</taxon>
        <taxon>Burkholderiales</taxon>
        <taxon>Comamonadaceae</taxon>
        <taxon>Caenimonas</taxon>
    </lineage>
</organism>
<keyword evidence="5" id="KW-0813">Transport</keyword>
<feature type="compositionally biased region" description="Basic and acidic residues" evidence="6">
    <location>
        <begin position="76"/>
        <end position="85"/>
    </location>
</feature>
<protein>
    <recommendedName>
        <fullName evidence="5">Protein TonB</fullName>
    </recommendedName>
</protein>
<evidence type="ECO:0000259" key="7">
    <source>
        <dbReference type="PROSITE" id="PS52015"/>
    </source>
</evidence>
<dbReference type="InterPro" id="IPR003538">
    <property type="entry name" value="TonB"/>
</dbReference>
<reference evidence="9" key="1">
    <citation type="journal article" date="2019" name="Int. J. Syst. Evol. Microbiol.">
        <title>The Global Catalogue of Microorganisms (GCM) 10K type strain sequencing project: providing services to taxonomists for standard genome sequencing and annotation.</title>
        <authorList>
            <consortium name="The Broad Institute Genomics Platform"/>
            <consortium name="The Broad Institute Genome Sequencing Center for Infectious Disease"/>
            <person name="Wu L."/>
            <person name="Ma J."/>
        </authorList>
    </citation>
    <scope>NUCLEOTIDE SEQUENCE [LARGE SCALE GENOMIC DNA]</scope>
    <source>
        <strain evidence="9">CCUG 57401</strain>
    </source>
</reference>
<comment type="subcellular location">
    <subcellularLocation>
        <location evidence="5">Cell inner membrane</location>
        <topology evidence="5">Single-pass membrane protein</topology>
        <orientation evidence="5">Periplasmic side</orientation>
    </subcellularLocation>
    <subcellularLocation>
        <location evidence="1">Membrane</location>
        <topology evidence="1">Single-pass membrane protein</topology>
    </subcellularLocation>
</comment>
<keyword evidence="3" id="KW-1133">Transmembrane helix</keyword>
<feature type="compositionally biased region" description="Pro residues" evidence="6">
    <location>
        <begin position="95"/>
        <end position="120"/>
    </location>
</feature>
<dbReference type="Gene3D" id="3.30.2420.10">
    <property type="entry name" value="TonB"/>
    <property type="match status" value="1"/>
</dbReference>
<name>A0ABW0NGZ6_9BURK</name>
<proteinExistence type="inferred from homology"/>
<comment type="caution">
    <text evidence="8">The sequence shown here is derived from an EMBL/GenBank/DDBJ whole genome shotgun (WGS) entry which is preliminary data.</text>
</comment>
<dbReference type="EMBL" id="JBHSMF010000009">
    <property type="protein sequence ID" value="MFC5499256.1"/>
    <property type="molecule type" value="Genomic_DNA"/>
</dbReference>
<evidence type="ECO:0000256" key="3">
    <source>
        <dbReference type="ARBA" id="ARBA00022989"/>
    </source>
</evidence>